<evidence type="ECO:0000313" key="2">
    <source>
        <dbReference type="Proteomes" id="UP001501666"/>
    </source>
</evidence>
<keyword evidence="2" id="KW-1185">Reference proteome</keyword>
<gene>
    <name evidence="1" type="ORF">GCM10010412_100300</name>
</gene>
<comment type="caution">
    <text evidence="1">The sequence shown here is derived from an EMBL/GenBank/DDBJ whole genome shotgun (WGS) entry which is preliminary data.</text>
</comment>
<accession>A0ABP6FUT6</accession>
<reference evidence="2" key="1">
    <citation type="journal article" date="2019" name="Int. J. Syst. Evol. Microbiol.">
        <title>The Global Catalogue of Microorganisms (GCM) 10K type strain sequencing project: providing services to taxonomists for standard genome sequencing and annotation.</title>
        <authorList>
            <consortium name="The Broad Institute Genomics Platform"/>
            <consortium name="The Broad Institute Genome Sequencing Center for Infectious Disease"/>
            <person name="Wu L."/>
            <person name="Ma J."/>
        </authorList>
    </citation>
    <scope>NUCLEOTIDE SEQUENCE [LARGE SCALE GENOMIC DNA]</scope>
    <source>
        <strain evidence="2">JCM 6835</strain>
    </source>
</reference>
<dbReference type="EMBL" id="BAAATE010000078">
    <property type="protein sequence ID" value="GAA2702274.1"/>
    <property type="molecule type" value="Genomic_DNA"/>
</dbReference>
<name>A0ABP6FUT6_9ACTN</name>
<evidence type="ECO:0000313" key="1">
    <source>
        <dbReference type="EMBL" id="GAA2702274.1"/>
    </source>
</evidence>
<organism evidence="1 2">
    <name type="scientific">Nonomuraea recticatena</name>
    <dbReference type="NCBI Taxonomy" id="46178"/>
    <lineage>
        <taxon>Bacteria</taxon>
        <taxon>Bacillati</taxon>
        <taxon>Actinomycetota</taxon>
        <taxon>Actinomycetes</taxon>
        <taxon>Streptosporangiales</taxon>
        <taxon>Streptosporangiaceae</taxon>
        <taxon>Nonomuraea</taxon>
    </lineage>
</organism>
<sequence>MAGGACAEPDVVAVQRVWSGRSRPPVRTGLRYPESAVSYAEHVWAAGRDAALSLTWREGSKGDLSSQFVFLRVRPAGHRVARDRDGTLPERWLIAQWPWPHDATEPVKYRRHQLGDRRHGVPLADAMTINARRIRTESRLSRRTSRCSVCPS</sequence>
<dbReference type="Proteomes" id="UP001501666">
    <property type="component" value="Unassembled WGS sequence"/>
</dbReference>
<proteinExistence type="predicted"/>
<protein>
    <submittedName>
        <fullName evidence="1">Uncharacterized protein</fullName>
    </submittedName>
</protein>